<dbReference type="InterPro" id="IPR037914">
    <property type="entry name" value="SpoVT-AbrB_sf"/>
</dbReference>
<dbReference type="InterPro" id="IPR007159">
    <property type="entry name" value="SpoVT-AbrB_dom"/>
</dbReference>
<protein>
    <recommendedName>
        <fullName evidence="2">SpoVT-AbrB domain-containing protein</fullName>
    </recommendedName>
</protein>
<evidence type="ECO:0000313" key="3">
    <source>
        <dbReference type="EMBL" id="MBK1629902.1"/>
    </source>
</evidence>
<keyword evidence="1" id="KW-0238">DNA-binding</keyword>
<dbReference type="Proteomes" id="UP000748752">
    <property type="component" value="Unassembled WGS sequence"/>
</dbReference>
<reference evidence="3 4" key="1">
    <citation type="journal article" date="2020" name="Microorganisms">
        <title>Osmotic Adaptation and Compatible Solute Biosynthesis of Phototrophic Bacteria as Revealed from Genome Analyses.</title>
        <authorList>
            <person name="Imhoff J.F."/>
            <person name="Rahn T."/>
            <person name="Kunzel S."/>
            <person name="Keller A."/>
            <person name="Neulinger S.C."/>
        </authorList>
    </citation>
    <scope>NUCLEOTIDE SEQUENCE [LARGE SCALE GENOMIC DNA]</scope>
    <source>
        <strain evidence="3 4">DSM 6210</strain>
    </source>
</reference>
<evidence type="ECO:0000256" key="1">
    <source>
        <dbReference type="PROSITE-ProRule" id="PRU01076"/>
    </source>
</evidence>
<dbReference type="Gene3D" id="2.10.260.10">
    <property type="match status" value="1"/>
</dbReference>
<proteinExistence type="predicted"/>
<accession>A0ABS1CDC0</accession>
<dbReference type="PROSITE" id="PS51740">
    <property type="entry name" value="SPOVT_ABRB"/>
    <property type="match status" value="1"/>
</dbReference>
<dbReference type="SMART" id="SM00966">
    <property type="entry name" value="SpoVT_AbrB"/>
    <property type="match status" value="1"/>
</dbReference>
<dbReference type="NCBIfam" id="TIGR01439">
    <property type="entry name" value="lp_hng_hel_AbrB"/>
    <property type="match status" value="1"/>
</dbReference>
<dbReference type="Pfam" id="PF04014">
    <property type="entry name" value="MazE_antitoxin"/>
    <property type="match status" value="1"/>
</dbReference>
<evidence type="ECO:0000313" key="4">
    <source>
        <dbReference type="Proteomes" id="UP000748752"/>
    </source>
</evidence>
<feature type="domain" description="SpoVT-AbrB" evidence="2">
    <location>
        <begin position="6"/>
        <end position="52"/>
    </location>
</feature>
<name>A0ABS1CDC0_9GAMM</name>
<sequence>MESVRMSTSTMTSKGQVTVPLAIRRQLGIGPGDRLSVSVRDDGVLEVVPETGDFLSLAGSIKPRVNDVTLEDMETAIGAGACGE</sequence>
<dbReference type="EMBL" id="NRRV01000006">
    <property type="protein sequence ID" value="MBK1629902.1"/>
    <property type="molecule type" value="Genomic_DNA"/>
</dbReference>
<organism evidence="3 4">
    <name type="scientific">Thiohalocapsa halophila</name>
    <dbReference type="NCBI Taxonomy" id="69359"/>
    <lineage>
        <taxon>Bacteria</taxon>
        <taxon>Pseudomonadati</taxon>
        <taxon>Pseudomonadota</taxon>
        <taxon>Gammaproteobacteria</taxon>
        <taxon>Chromatiales</taxon>
        <taxon>Chromatiaceae</taxon>
        <taxon>Thiohalocapsa</taxon>
    </lineage>
</organism>
<dbReference type="SUPFAM" id="SSF89447">
    <property type="entry name" value="AbrB/MazE/MraZ-like"/>
    <property type="match status" value="1"/>
</dbReference>
<evidence type="ECO:0000259" key="2">
    <source>
        <dbReference type="PROSITE" id="PS51740"/>
    </source>
</evidence>
<comment type="caution">
    <text evidence="3">The sequence shown here is derived from an EMBL/GenBank/DDBJ whole genome shotgun (WGS) entry which is preliminary data.</text>
</comment>
<gene>
    <name evidence="3" type="ORF">CKO31_03920</name>
</gene>
<keyword evidence="4" id="KW-1185">Reference proteome</keyword>